<dbReference type="Proteomes" id="UP001152797">
    <property type="component" value="Unassembled WGS sequence"/>
</dbReference>
<dbReference type="EMBL" id="CAMXCT020002700">
    <property type="protein sequence ID" value="CAL1153294.1"/>
    <property type="molecule type" value="Genomic_DNA"/>
</dbReference>
<keyword evidence="6" id="KW-1185">Reference proteome</keyword>
<dbReference type="OrthoDB" id="448924at2759"/>
<feature type="transmembrane region" description="Helical" evidence="2">
    <location>
        <begin position="139"/>
        <end position="162"/>
    </location>
</feature>
<feature type="region of interest" description="Disordered" evidence="1">
    <location>
        <begin position="29"/>
        <end position="69"/>
    </location>
</feature>
<protein>
    <submittedName>
        <fullName evidence="5">V-type proton ATPase subunit S1/VOA1 transmembrane domain-containing protein</fullName>
    </submittedName>
</protein>
<keyword evidence="2 5" id="KW-0812">Transmembrane</keyword>
<evidence type="ECO:0000313" key="5">
    <source>
        <dbReference type="EMBL" id="CAL4787231.1"/>
    </source>
</evidence>
<comment type="caution">
    <text evidence="3">The sequence shown here is derived from an EMBL/GenBank/DDBJ whole genome shotgun (WGS) entry which is preliminary data.</text>
</comment>
<organism evidence="3">
    <name type="scientific">Cladocopium goreaui</name>
    <dbReference type="NCBI Taxonomy" id="2562237"/>
    <lineage>
        <taxon>Eukaryota</taxon>
        <taxon>Sar</taxon>
        <taxon>Alveolata</taxon>
        <taxon>Dinophyceae</taxon>
        <taxon>Suessiales</taxon>
        <taxon>Symbiodiniaceae</taxon>
        <taxon>Cladocopium</taxon>
    </lineage>
</organism>
<proteinExistence type="predicted"/>
<reference evidence="3" key="1">
    <citation type="submission" date="2022-10" db="EMBL/GenBank/DDBJ databases">
        <authorList>
            <person name="Chen Y."/>
            <person name="Dougan E. K."/>
            <person name="Chan C."/>
            <person name="Rhodes N."/>
            <person name="Thang M."/>
        </authorList>
    </citation>
    <scope>NUCLEOTIDE SEQUENCE</scope>
</reference>
<dbReference type="EMBL" id="CAMXCT010002700">
    <property type="protein sequence ID" value="CAI3999919.1"/>
    <property type="molecule type" value="Genomic_DNA"/>
</dbReference>
<evidence type="ECO:0000313" key="3">
    <source>
        <dbReference type="EMBL" id="CAI3999919.1"/>
    </source>
</evidence>
<name>A0A9P1G3T1_9DINO</name>
<feature type="transmembrane region" description="Helical" evidence="2">
    <location>
        <begin position="102"/>
        <end position="119"/>
    </location>
</feature>
<keyword evidence="2" id="KW-1133">Transmembrane helix</keyword>
<gene>
    <name evidence="3" type="ORF">C1SCF055_LOCUS26076</name>
</gene>
<keyword evidence="2" id="KW-0472">Membrane</keyword>
<feature type="compositionally biased region" description="Basic and acidic residues" evidence="1">
    <location>
        <begin position="41"/>
        <end position="51"/>
    </location>
</feature>
<reference evidence="4" key="2">
    <citation type="submission" date="2024-04" db="EMBL/GenBank/DDBJ databases">
        <authorList>
            <person name="Chen Y."/>
            <person name="Shah S."/>
            <person name="Dougan E. K."/>
            <person name="Thang M."/>
            <person name="Chan C."/>
        </authorList>
    </citation>
    <scope>NUCLEOTIDE SEQUENCE [LARGE SCALE GENOMIC DNA]</scope>
</reference>
<dbReference type="EMBL" id="CAMXCT030002700">
    <property type="protein sequence ID" value="CAL4787231.1"/>
    <property type="molecule type" value="Genomic_DNA"/>
</dbReference>
<evidence type="ECO:0000313" key="6">
    <source>
        <dbReference type="Proteomes" id="UP001152797"/>
    </source>
</evidence>
<evidence type="ECO:0000256" key="1">
    <source>
        <dbReference type="SAM" id="MobiDB-lite"/>
    </source>
</evidence>
<accession>A0A9P1G3T1</accession>
<evidence type="ECO:0000256" key="2">
    <source>
        <dbReference type="SAM" id="Phobius"/>
    </source>
</evidence>
<dbReference type="AlphaFoldDB" id="A0A9P1G3T1"/>
<sequence length="179" mass="19670">MPQTWPGARIGLKRRSEVMVSQSNCELGVGFGATEPTGRPGNEKWQPEDQRPGATGARPLESGEDSHPRPSQCMEVLIACNQYVIRGSPPETALQKMVNDKALSMMSMLLMSFIAFATAQRSQASKYEGQPLMLTPNIMTGILIGSLWTVLFLVGFCCLFNVQTPAAFEERALVINKNY</sequence>
<evidence type="ECO:0000313" key="4">
    <source>
        <dbReference type="EMBL" id="CAL1153294.1"/>
    </source>
</evidence>